<reference evidence="2 3" key="1">
    <citation type="submission" date="2024-01" db="EMBL/GenBank/DDBJ databases">
        <authorList>
            <person name="Allen C."/>
            <person name="Tagirdzhanova G."/>
        </authorList>
    </citation>
    <scope>NUCLEOTIDE SEQUENCE [LARGE SCALE GENOMIC DNA]</scope>
</reference>
<keyword evidence="1" id="KW-0812">Transmembrane</keyword>
<dbReference type="EMBL" id="CAWUHD010000051">
    <property type="protein sequence ID" value="CAK7223578.1"/>
    <property type="molecule type" value="Genomic_DNA"/>
</dbReference>
<evidence type="ECO:0008006" key="4">
    <source>
        <dbReference type="Google" id="ProtNLM"/>
    </source>
</evidence>
<protein>
    <recommendedName>
        <fullName evidence="4">MARVEL domain-containing protein</fullName>
    </recommendedName>
</protein>
<dbReference type="Proteomes" id="UP001642482">
    <property type="component" value="Unassembled WGS sequence"/>
</dbReference>
<comment type="caution">
    <text evidence="2">The sequence shown here is derived from an EMBL/GenBank/DDBJ whole genome shotgun (WGS) entry which is preliminary data.</text>
</comment>
<evidence type="ECO:0000313" key="2">
    <source>
        <dbReference type="EMBL" id="CAK7223578.1"/>
    </source>
</evidence>
<feature type="transmembrane region" description="Helical" evidence="1">
    <location>
        <begin position="116"/>
        <end position="135"/>
    </location>
</feature>
<name>A0ABP0BVF6_9PEZI</name>
<feature type="transmembrane region" description="Helical" evidence="1">
    <location>
        <begin position="155"/>
        <end position="173"/>
    </location>
</feature>
<keyword evidence="3" id="KW-1185">Reference proteome</keyword>
<organism evidence="2 3">
    <name type="scientific">Sporothrix eucalyptigena</name>
    <dbReference type="NCBI Taxonomy" id="1812306"/>
    <lineage>
        <taxon>Eukaryota</taxon>
        <taxon>Fungi</taxon>
        <taxon>Dikarya</taxon>
        <taxon>Ascomycota</taxon>
        <taxon>Pezizomycotina</taxon>
        <taxon>Sordariomycetes</taxon>
        <taxon>Sordariomycetidae</taxon>
        <taxon>Ophiostomatales</taxon>
        <taxon>Ophiostomataceae</taxon>
        <taxon>Sporothrix</taxon>
    </lineage>
</organism>
<evidence type="ECO:0000313" key="3">
    <source>
        <dbReference type="Proteomes" id="UP001642482"/>
    </source>
</evidence>
<feature type="transmembrane region" description="Helical" evidence="1">
    <location>
        <begin position="52"/>
        <end position="76"/>
    </location>
</feature>
<sequence>MTAPAPAFLAEPASAIAVVEMQERTPPGQAPPPPPRRTSPRTWFEASSDRSLWFLPILVVRSTLLATSLSFLAVLVRLATADHTVRSLSLAGSTACVLADAVGILVCFLVPHYRSLAKVTTTVLDLVTITLVAWFSLNRFEPGLAFKDPDNAEGVTLTTVVVIFAACIIATRIGSMMMSLVTSCYDADHAGPWRPKLTQRDMRPIRRTVRYA</sequence>
<keyword evidence="1" id="KW-0472">Membrane</keyword>
<feature type="transmembrane region" description="Helical" evidence="1">
    <location>
        <begin position="88"/>
        <end position="109"/>
    </location>
</feature>
<keyword evidence="1" id="KW-1133">Transmembrane helix</keyword>
<accession>A0ABP0BVF6</accession>
<evidence type="ECO:0000256" key="1">
    <source>
        <dbReference type="SAM" id="Phobius"/>
    </source>
</evidence>
<proteinExistence type="predicted"/>
<gene>
    <name evidence="2" type="ORF">SEUCBS140593_005282</name>
</gene>